<dbReference type="PANTHER" id="PTHR42990:SF1">
    <property type="entry name" value="AAA+ ATPASE DOMAIN-CONTAINING PROTEIN"/>
    <property type="match status" value="1"/>
</dbReference>
<gene>
    <name evidence="3" type="ORF">MCBB_1793</name>
</gene>
<dbReference type="SUPFAM" id="SSF52540">
    <property type="entry name" value="P-loop containing nucleoside triphosphate hydrolases"/>
    <property type="match status" value="1"/>
</dbReference>
<dbReference type="PANTHER" id="PTHR42990">
    <property type="entry name" value="ATPASE"/>
    <property type="match status" value="1"/>
</dbReference>
<dbReference type="InterPro" id="IPR041682">
    <property type="entry name" value="AAA_14"/>
</dbReference>
<dbReference type="EMBL" id="LT607756">
    <property type="protein sequence ID" value="SCG86344.1"/>
    <property type="molecule type" value="Genomic_DNA"/>
</dbReference>
<sequence>MNKGENPMNSEELSSYVFAKLAEAQKLSEDNIRTADTPLEHRKTYHRIEKYVDEFLDGYIENRFIIMPGLRGIGKTTILFQIYEYLRKEKGITDDRILYISVDELSTYLGAKLFEAIDVFVKEVHETSQVNLEKELFILVDEAHYDKEWSQTGKIIYDKSKKIFLIFTGSSALSFEMNVDAARRIKKEPVFPMNFSEYNILKNKIFPPEDMASSLRDLIFKGDESSLEYASKKENEMRRNLIKLERPVEKEWEDFLFCRDFPFGLNMDRIEVYERVFSMVNRVIEKDVFSLQSFNTDTRNTISRIITFLALQDPGGTSDVKLGTILEKSPKLIREILNILEKTHLIISVKPYGAAGKVIRKPWKYYFLSPTINAAIRFKLGKYDTRDRKLLGILAESLVVSYFFRLKETSHMPLGIFYDSGKNGVDFLLQGLNGIIPVEVGVGKKDKSQIKKAINKYKSEYGIVISNRTSKITKDGKIIFIPLITFSFI</sequence>
<dbReference type="AlphaFoldDB" id="A0A1D3L3W3"/>
<feature type="domain" description="DUF4143" evidence="2">
    <location>
        <begin position="294"/>
        <end position="440"/>
    </location>
</feature>
<dbReference type="InterPro" id="IPR025420">
    <property type="entry name" value="DUF4143"/>
</dbReference>
<proteinExistence type="predicted"/>
<dbReference type="PATRIC" id="fig|129848.4.peg.1831"/>
<reference evidence="3 4" key="1">
    <citation type="submission" date="2016-08" db="EMBL/GenBank/DDBJ databases">
        <authorList>
            <person name="Seilhamer J.J."/>
        </authorList>
    </citation>
    <scope>NUCLEOTIDE SEQUENCE [LARGE SCALE GENOMIC DNA]</scope>
    <source>
        <strain evidence="3">Buetzberg</strain>
    </source>
</reference>
<dbReference type="KEGG" id="mcub:MCBB_1793"/>
<evidence type="ECO:0000313" key="3">
    <source>
        <dbReference type="EMBL" id="SCG86344.1"/>
    </source>
</evidence>
<evidence type="ECO:0000259" key="1">
    <source>
        <dbReference type="Pfam" id="PF13173"/>
    </source>
</evidence>
<dbReference type="InterPro" id="IPR027417">
    <property type="entry name" value="P-loop_NTPase"/>
</dbReference>
<dbReference type="Pfam" id="PF13173">
    <property type="entry name" value="AAA_14"/>
    <property type="match status" value="1"/>
</dbReference>
<evidence type="ECO:0000259" key="2">
    <source>
        <dbReference type="Pfam" id="PF13635"/>
    </source>
</evidence>
<evidence type="ECO:0000313" key="4">
    <source>
        <dbReference type="Proteomes" id="UP000094707"/>
    </source>
</evidence>
<feature type="domain" description="AAA" evidence="1">
    <location>
        <begin position="62"/>
        <end position="198"/>
    </location>
</feature>
<accession>A0A1D3L3W3</accession>
<dbReference type="Pfam" id="PF13635">
    <property type="entry name" value="DUF4143"/>
    <property type="match status" value="1"/>
</dbReference>
<name>A0A1D3L3W3_9EURY</name>
<protein>
    <recommendedName>
        <fullName evidence="5">AAA domain-containing protein</fullName>
    </recommendedName>
</protein>
<evidence type="ECO:0008006" key="5">
    <source>
        <dbReference type="Google" id="ProtNLM"/>
    </source>
</evidence>
<keyword evidence="4" id="KW-1185">Reference proteome</keyword>
<dbReference type="Proteomes" id="UP000094707">
    <property type="component" value="Chromosome I"/>
</dbReference>
<organism evidence="3 4">
    <name type="scientific">Methanobacterium congolense</name>
    <dbReference type="NCBI Taxonomy" id="118062"/>
    <lineage>
        <taxon>Archaea</taxon>
        <taxon>Methanobacteriati</taxon>
        <taxon>Methanobacteriota</taxon>
        <taxon>Methanomada group</taxon>
        <taxon>Methanobacteria</taxon>
        <taxon>Methanobacteriales</taxon>
        <taxon>Methanobacteriaceae</taxon>
        <taxon>Methanobacterium</taxon>
    </lineage>
</organism>